<keyword evidence="3" id="KW-0805">Transcription regulation</keyword>
<dbReference type="CDD" id="cd14686">
    <property type="entry name" value="bZIP"/>
    <property type="match status" value="1"/>
</dbReference>
<comment type="similarity">
    <text evidence="2">Belongs to the HD-ZIP homeobox family. Class III subfamily.</text>
</comment>
<feature type="domain" description="START" evidence="14">
    <location>
        <begin position="162"/>
        <end position="362"/>
    </location>
</feature>
<dbReference type="InterPro" id="IPR044830">
    <property type="entry name" value="HD-Zip_III"/>
</dbReference>
<keyword evidence="16" id="KW-1185">Reference proteome</keyword>
<name>A0A3L6T0D0_PANMI</name>
<evidence type="ECO:0000313" key="16">
    <source>
        <dbReference type="Proteomes" id="UP000275267"/>
    </source>
</evidence>
<evidence type="ECO:0000259" key="14">
    <source>
        <dbReference type="PROSITE" id="PS50848"/>
    </source>
</evidence>
<dbReference type="SUPFAM" id="SSF46689">
    <property type="entry name" value="Homeodomain-like"/>
    <property type="match status" value="1"/>
</dbReference>
<dbReference type="EMBL" id="PQIB02000003">
    <property type="protein sequence ID" value="RLN30180.1"/>
    <property type="molecule type" value="Genomic_DNA"/>
</dbReference>
<dbReference type="STRING" id="4540.A0A3L6T0D0"/>
<feature type="DNA-binding region" description="Homeobox" evidence="10">
    <location>
        <begin position="19"/>
        <end position="82"/>
    </location>
</feature>
<dbReference type="Proteomes" id="UP000275267">
    <property type="component" value="Unassembled WGS sequence"/>
</dbReference>
<dbReference type="InterPro" id="IPR009057">
    <property type="entry name" value="Homeodomain-like_sf"/>
</dbReference>
<organism evidence="15 16">
    <name type="scientific">Panicum miliaceum</name>
    <name type="common">Proso millet</name>
    <name type="synonym">Broomcorn millet</name>
    <dbReference type="NCBI Taxonomy" id="4540"/>
    <lineage>
        <taxon>Eukaryota</taxon>
        <taxon>Viridiplantae</taxon>
        <taxon>Streptophyta</taxon>
        <taxon>Embryophyta</taxon>
        <taxon>Tracheophyta</taxon>
        <taxon>Spermatophyta</taxon>
        <taxon>Magnoliopsida</taxon>
        <taxon>Liliopsida</taxon>
        <taxon>Poales</taxon>
        <taxon>Poaceae</taxon>
        <taxon>PACMAD clade</taxon>
        <taxon>Panicoideae</taxon>
        <taxon>Panicodae</taxon>
        <taxon>Paniceae</taxon>
        <taxon>Panicinae</taxon>
        <taxon>Panicum</taxon>
        <taxon>Panicum sect. Panicum</taxon>
    </lineage>
</organism>
<evidence type="ECO:0000256" key="12">
    <source>
        <dbReference type="SAM" id="MobiDB-lite"/>
    </source>
</evidence>
<protein>
    <submittedName>
        <fullName evidence="15">Homeobox-leucine zipper protein HOX33-like</fullName>
    </submittedName>
</protein>
<evidence type="ECO:0000256" key="6">
    <source>
        <dbReference type="ARBA" id="ARBA00023155"/>
    </source>
</evidence>
<dbReference type="CDD" id="cd00086">
    <property type="entry name" value="homeodomain"/>
    <property type="match status" value="1"/>
</dbReference>
<dbReference type="InterPro" id="IPR013978">
    <property type="entry name" value="MEKHLA"/>
</dbReference>
<dbReference type="FunFam" id="1.10.10.60:FF:000197">
    <property type="entry name" value="Homeobox-leucine zipper protein REVOLUTA"/>
    <property type="match status" value="1"/>
</dbReference>
<dbReference type="Gene3D" id="3.30.530.20">
    <property type="match status" value="1"/>
</dbReference>
<evidence type="ECO:0000259" key="13">
    <source>
        <dbReference type="PROSITE" id="PS50071"/>
    </source>
</evidence>
<feature type="region of interest" description="Disordered" evidence="12">
    <location>
        <begin position="1"/>
        <end position="21"/>
    </location>
</feature>
<dbReference type="Pfam" id="PF08670">
    <property type="entry name" value="MEKHLA"/>
    <property type="match status" value="1"/>
</dbReference>
<evidence type="ECO:0000256" key="2">
    <source>
        <dbReference type="ARBA" id="ARBA00010338"/>
    </source>
</evidence>
<dbReference type="InterPro" id="IPR001356">
    <property type="entry name" value="HD"/>
</dbReference>
<evidence type="ECO:0000256" key="9">
    <source>
        <dbReference type="ARBA" id="ARBA00037260"/>
    </source>
</evidence>
<dbReference type="SMART" id="SM00389">
    <property type="entry name" value="HOX"/>
    <property type="match status" value="1"/>
</dbReference>
<dbReference type="PANTHER" id="PTHR45950:SF3">
    <property type="entry name" value="HOMEOBOX-LEUCINE ZIPPER PROTEIN HOX33"/>
    <property type="match status" value="1"/>
</dbReference>
<evidence type="ECO:0000256" key="1">
    <source>
        <dbReference type="ARBA" id="ARBA00004123"/>
    </source>
</evidence>
<feature type="domain" description="Homeobox" evidence="13">
    <location>
        <begin position="17"/>
        <end position="81"/>
    </location>
</feature>
<dbReference type="PANTHER" id="PTHR45950">
    <property type="entry name" value="HOMEOBOX-LEUCINE ZIPPER PROTEIN ATHB-14"/>
    <property type="match status" value="1"/>
</dbReference>
<dbReference type="AlphaFoldDB" id="A0A3L6T0D0"/>
<proteinExistence type="inferred from homology"/>
<keyword evidence="6 10" id="KW-0371">Homeobox</keyword>
<dbReference type="InterPro" id="IPR002913">
    <property type="entry name" value="START_lipid-bd_dom"/>
</dbReference>
<keyword evidence="5 10" id="KW-0238">DNA-binding</keyword>
<evidence type="ECO:0000256" key="3">
    <source>
        <dbReference type="ARBA" id="ARBA00023015"/>
    </source>
</evidence>
<dbReference type="Pfam" id="PF00046">
    <property type="entry name" value="Homeodomain"/>
    <property type="match status" value="1"/>
</dbReference>
<dbReference type="GO" id="GO:0008289">
    <property type="term" value="F:lipid binding"/>
    <property type="evidence" value="ECO:0007669"/>
    <property type="project" value="InterPro"/>
</dbReference>
<comment type="subcellular location">
    <subcellularLocation>
        <location evidence="1 10 11">Nucleus</location>
    </subcellularLocation>
</comment>
<evidence type="ECO:0000256" key="8">
    <source>
        <dbReference type="ARBA" id="ARBA00023242"/>
    </source>
</evidence>
<dbReference type="GO" id="GO:0005634">
    <property type="term" value="C:nucleus"/>
    <property type="evidence" value="ECO:0007669"/>
    <property type="project" value="UniProtKB-SubCell"/>
</dbReference>
<evidence type="ECO:0000256" key="7">
    <source>
        <dbReference type="ARBA" id="ARBA00023163"/>
    </source>
</evidence>
<dbReference type="Pfam" id="PF01852">
    <property type="entry name" value="START"/>
    <property type="match status" value="1"/>
</dbReference>
<dbReference type="PROSITE" id="PS50071">
    <property type="entry name" value="HOMEOBOX_2"/>
    <property type="match status" value="1"/>
</dbReference>
<keyword evidence="8 10" id="KW-0539">Nucleus</keyword>
<dbReference type="SUPFAM" id="SSF55961">
    <property type="entry name" value="Bet v1-like"/>
    <property type="match status" value="1"/>
</dbReference>
<dbReference type="OrthoDB" id="125004at2759"/>
<comment type="function">
    <text evidence="9">Probable transcription factor.</text>
</comment>
<comment type="caution">
    <text evidence="15">The sequence shown here is derived from an EMBL/GenBank/DDBJ whole genome shotgun (WGS) entry which is preliminary data.</text>
</comment>
<accession>A0A3L6T0D0</accession>
<dbReference type="PROSITE" id="PS50848">
    <property type="entry name" value="START"/>
    <property type="match status" value="1"/>
</dbReference>
<reference evidence="16" key="1">
    <citation type="journal article" date="2019" name="Nat. Commun.">
        <title>The genome of broomcorn millet.</title>
        <authorList>
            <person name="Zou C."/>
            <person name="Miki D."/>
            <person name="Li D."/>
            <person name="Tang Q."/>
            <person name="Xiao L."/>
            <person name="Rajput S."/>
            <person name="Deng P."/>
            <person name="Jia W."/>
            <person name="Huang R."/>
            <person name="Zhang M."/>
            <person name="Sun Y."/>
            <person name="Hu J."/>
            <person name="Fu X."/>
            <person name="Schnable P.S."/>
            <person name="Li F."/>
            <person name="Zhang H."/>
            <person name="Feng B."/>
            <person name="Zhu X."/>
            <person name="Liu R."/>
            <person name="Schnable J.C."/>
            <person name="Zhu J.-K."/>
            <person name="Zhang H."/>
        </authorList>
    </citation>
    <scope>NUCLEOTIDE SEQUENCE [LARGE SCALE GENOMIC DNA]</scope>
</reference>
<evidence type="ECO:0000256" key="5">
    <source>
        <dbReference type="ARBA" id="ARBA00023125"/>
    </source>
</evidence>
<evidence type="ECO:0000256" key="10">
    <source>
        <dbReference type="PROSITE-ProRule" id="PRU00108"/>
    </source>
</evidence>
<dbReference type="InterPro" id="IPR023393">
    <property type="entry name" value="START-like_dom_sf"/>
</dbReference>
<evidence type="ECO:0000256" key="11">
    <source>
        <dbReference type="RuleBase" id="RU000682"/>
    </source>
</evidence>
<sequence length="853" mass="92863">MAAVASRERVSPGAAPQVDTGKYVRYTPEQVEALERVYSECPKPSSLRRQQLIRDCPILSNIEPKQIKVWFQNRRCREKQRKEASRLQTVNRKLSAMNKLLMEENDRLQKQVSRLVYDNGYMKNQLHSPSVATTDTSCESVVTSSQRYQQQNPAVPPPPQRDANNPAGLLAIAEETLAEFMSKATGTAVNWVQMVGMKPGPDSVGIIAVSHNCSGVAARACGLVSLEPTKVAEILKDRPSWYRDCRHVDIVHVIPTGNGGTIELIYMQTYALTTLAGPHDFWTLRYTSGLDDGSLVICERSLTQSTGGPCGPNAPTFIRAEVLPSGYLIRPCDGGGSMIYIVDHVDLNAKSVPEVLRPLYESPKILAQKMTAAALRHIRQIAHESSGEIPYGAGRQPAVLRTFSQRLSRGFNDAVSGFPDDGWSPLLSNDGPEDITITVNSSPNKLVGSHVSPSPFFSAIGGGIMCAKASMLLQNVPPALLVRFLREHRSEWADSGVDAYSAASLRANPYAVPGLRAGGFMGNQVILPLVRTLEHEESLEVIRLEGHGFSHDEVLMSRDMFLLQLCSGVDESAPCACAQLVFAPIDESFADDAPLLPSGFRVIPLDDKMDMPSATRTLDLASALEVGSGAGSHAPSDASGACTTRSVLTIAFQFSFENHLRESVAAMARQYVRGVMASVQRVAMAIAPPRLGSHIQLKHPHPPGSPEALALATWIGRSYRVHTGSEIGWSDTEGAENPLMPFWKHSDAILCCSLKAPFTLKFANSAGFDILETTMVNIQDMPLEAVLDDEGRKSLFTELPKIMQQGWAYLPSGVCRSSMGRQASYEQAVAWKVVGDDGVPQGLALMLANWTFI</sequence>
<feature type="region of interest" description="Disordered" evidence="12">
    <location>
        <begin position="142"/>
        <end position="165"/>
    </location>
</feature>
<dbReference type="GO" id="GO:0003700">
    <property type="term" value="F:DNA-binding transcription factor activity"/>
    <property type="evidence" value="ECO:0007669"/>
    <property type="project" value="InterPro"/>
</dbReference>
<dbReference type="SMART" id="SM00234">
    <property type="entry name" value="START"/>
    <property type="match status" value="1"/>
</dbReference>
<evidence type="ECO:0000313" key="15">
    <source>
        <dbReference type="EMBL" id="RLN30180.1"/>
    </source>
</evidence>
<dbReference type="Gene3D" id="1.10.10.60">
    <property type="entry name" value="Homeodomain-like"/>
    <property type="match status" value="1"/>
</dbReference>
<gene>
    <name evidence="15" type="ORF">C2845_PM05G01860</name>
</gene>
<keyword evidence="7" id="KW-0804">Transcription</keyword>
<feature type="compositionally biased region" description="Basic and acidic residues" evidence="12">
    <location>
        <begin position="1"/>
        <end position="10"/>
    </location>
</feature>
<keyword evidence="4" id="KW-0175">Coiled coil</keyword>
<dbReference type="GO" id="GO:0003677">
    <property type="term" value="F:DNA binding"/>
    <property type="evidence" value="ECO:0007669"/>
    <property type="project" value="UniProtKB-UniRule"/>
</dbReference>
<evidence type="ECO:0000256" key="4">
    <source>
        <dbReference type="ARBA" id="ARBA00023054"/>
    </source>
</evidence>